<dbReference type="OrthoDB" id="1926989at2"/>
<dbReference type="PRINTS" id="PR00598">
    <property type="entry name" value="HTHMARR"/>
</dbReference>
<dbReference type="GO" id="GO:0003700">
    <property type="term" value="F:DNA-binding transcription factor activity"/>
    <property type="evidence" value="ECO:0007669"/>
    <property type="project" value="InterPro"/>
</dbReference>
<dbReference type="PANTHER" id="PTHR42756">
    <property type="entry name" value="TRANSCRIPTIONAL REGULATOR, MARR"/>
    <property type="match status" value="1"/>
</dbReference>
<dbReference type="AlphaFoldDB" id="I4D2L8"/>
<dbReference type="PANTHER" id="PTHR42756:SF1">
    <property type="entry name" value="TRANSCRIPTIONAL REPRESSOR OF EMRAB OPERON"/>
    <property type="match status" value="1"/>
</dbReference>
<dbReference type="GO" id="GO:0003677">
    <property type="term" value="F:DNA binding"/>
    <property type="evidence" value="ECO:0007669"/>
    <property type="project" value="UniProtKB-KW"/>
</dbReference>
<gene>
    <name evidence="5" type="ordered locus">Desaci_1000</name>
</gene>
<evidence type="ECO:0000259" key="4">
    <source>
        <dbReference type="PROSITE" id="PS50995"/>
    </source>
</evidence>
<evidence type="ECO:0000256" key="3">
    <source>
        <dbReference type="ARBA" id="ARBA00023163"/>
    </source>
</evidence>
<evidence type="ECO:0000313" key="5">
    <source>
        <dbReference type="EMBL" id="AFM40042.1"/>
    </source>
</evidence>
<keyword evidence="3" id="KW-0804">Transcription</keyword>
<dbReference type="Pfam" id="PF01047">
    <property type="entry name" value="MarR"/>
    <property type="match status" value="1"/>
</dbReference>
<keyword evidence="1" id="KW-0805">Transcription regulation</keyword>
<dbReference type="eggNOG" id="COG1846">
    <property type="taxonomic scope" value="Bacteria"/>
</dbReference>
<dbReference type="InterPro" id="IPR036390">
    <property type="entry name" value="WH_DNA-bd_sf"/>
</dbReference>
<protein>
    <submittedName>
        <fullName evidence="5">Transcriptional regulator</fullName>
    </submittedName>
</protein>
<organism evidence="5 6">
    <name type="scientific">Desulfosporosinus acidiphilus (strain DSM 22704 / JCM 16185 / SJ4)</name>
    <dbReference type="NCBI Taxonomy" id="646529"/>
    <lineage>
        <taxon>Bacteria</taxon>
        <taxon>Bacillati</taxon>
        <taxon>Bacillota</taxon>
        <taxon>Clostridia</taxon>
        <taxon>Eubacteriales</taxon>
        <taxon>Desulfitobacteriaceae</taxon>
        <taxon>Desulfosporosinus</taxon>
    </lineage>
</organism>
<evidence type="ECO:0000256" key="1">
    <source>
        <dbReference type="ARBA" id="ARBA00023015"/>
    </source>
</evidence>
<evidence type="ECO:0000256" key="2">
    <source>
        <dbReference type="ARBA" id="ARBA00023125"/>
    </source>
</evidence>
<dbReference type="RefSeq" id="WP_014826051.1">
    <property type="nucleotide sequence ID" value="NC_018068.1"/>
</dbReference>
<dbReference type="KEGG" id="dai:Desaci_1000"/>
<dbReference type="HOGENOM" id="CLU_083287_27_3_9"/>
<dbReference type="InterPro" id="IPR000835">
    <property type="entry name" value="HTH_MarR-typ"/>
</dbReference>
<proteinExistence type="predicted"/>
<name>I4D2L8_DESAJ</name>
<dbReference type="SUPFAM" id="SSF46785">
    <property type="entry name" value="Winged helix' DNA-binding domain"/>
    <property type="match status" value="1"/>
</dbReference>
<dbReference type="STRING" id="646529.Desaci_1000"/>
<reference evidence="5 6" key="1">
    <citation type="journal article" date="2012" name="J. Bacteriol.">
        <title>Complete genome sequences of Desulfosporosinus orientis DSM765T, Desulfosporosinus youngiae DSM17734T, Desulfosporosinus meridiei DSM13257T, and Desulfosporosinus acidiphilus DSM22704T.</title>
        <authorList>
            <person name="Pester M."/>
            <person name="Brambilla E."/>
            <person name="Alazard D."/>
            <person name="Rattei T."/>
            <person name="Weinmaier T."/>
            <person name="Han J."/>
            <person name="Lucas S."/>
            <person name="Lapidus A."/>
            <person name="Cheng J.F."/>
            <person name="Goodwin L."/>
            <person name="Pitluck S."/>
            <person name="Peters L."/>
            <person name="Ovchinnikova G."/>
            <person name="Teshima H."/>
            <person name="Detter J.C."/>
            <person name="Han C.S."/>
            <person name="Tapia R."/>
            <person name="Land M.L."/>
            <person name="Hauser L."/>
            <person name="Kyrpides N.C."/>
            <person name="Ivanova N.N."/>
            <person name="Pagani I."/>
            <person name="Huntmann M."/>
            <person name="Wei C.L."/>
            <person name="Davenport K.W."/>
            <person name="Daligault H."/>
            <person name="Chain P.S."/>
            <person name="Chen A."/>
            <person name="Mavromatis K."/>
            <person name="Markowitz V."/>
            <person name="Szeto E."/>
            <person name="Mikhailova N."/>
            <person name="Pati A."/>
            <person name="Wagner M."/>
            <person name="Woyke T."/>
            <person name="Ollivier B."/>
            <person name="Klenk H.P."/>
            <person name="Spring S."/>
            <person name="Loy A."/>
        </authorList>
    </citation>
    <scope>NUCLEOTIDE SEQUENCE [LARGE SCALE GENOMIC DNA]</scope>
    <source>
        <strain evidence="6">DSM 22704 / JCM 16185 / SJ4</strain>
    </source>
</reference>
<dbReference type="EMBL" id="CP003639">
    <property type="protein sequence ID" value="AFM40042.1"/>
    <property type="molecule type" value="Genomic_DNA"/>
</dbReference>
<dbReference type="PROSITE" id="PS50995">
    <property type="entry name" value="HTH_MARR_2"/>
    <property type="match status" value="1"/>
</dbReference>
<dbReference type="Proteomes" id="UP000002892">
    <property type="component" value="Chromosome"/>
</dbReference>
<keyword evidence="2" id="KW-0238">DNA-binding</keyword>
<dbReference type="SMART" id="SM00347">
    <property type="entry name" value="HTH_MARR"/>
    <property type="match status" value="1"/>
</dbReference>
<accession>I4D2L8</accession>
<keyword evidence="6" id="KW-1185">Reference proteome</keyword>
<dbReference type="InterPro" id="IPR036388">
    <property type="entry name" value="WH-like_DNA-bd_sf"/>
</dbReference>
<feature type="domain" description="HTH marR-type" evidence="4">
    <location>
        <begin position="31"/>
        <end position="165"/>
    </location>
</feature>
<sequence>MEGFRFSLRDLPQRDILDKFSKRFPNLNKESVESCIALLRTASDISKLFESNFAKHGLSEGRFTILMLLYRQDNHLLSPASLSQKAEVTRATMTGLISGLETQGFIEKVPNPNDQRGYLVHLCQKGLDLLNEILPNHYMLNASIMSGLEQSQLNELMSLLNALRLNLPNTIQGE</sequence>
<dbReference type="Gene3D" id="1.10.10.10">
    <property type="entry name" value="Winged helix-like DNA-binding domain superfamily/Winged helix DNA-binding domain"/>
    <property type="match status" value="1"/>
</dbReference>
<evidence type="ECO:0000313" key="6">
    <source>
        <dbReference type="Proteomes" id="UP000002892"/>
    </source>
</evidence>